<feature type="compositionally biased region" description="Basic residues" evidence="2">
    <location>
        <begin position="23"/>
        <end position="44"/>
    </location>
</feature>
<comment type="caution">
    <text evidence="3">The sequence shown here is derived from an EMBL/GenBank/DDBJ whole genome shotgun (WGS) entry which is preliminary data.</text>
</comment>
<dbReference type="OrthoDB" id="787054at2759"/>
<organism evidence="3 4">
    <name type="scientific">Dioscorea zingiberensis</name>
    <dbReference type="NCBI Taxonomy" id="325984"/>
    <lineage>
        <taxon>Eukaryota</taxon>
        <taxon>Viridiplantae</taxon>
        <taxon>Streptophyta</taxon>
        <taxon>Embryophyta</taxon>
        <taxon>Tracheophyta</taxon>
        <taxon>Spermatophyta</taxon>
        <taxon>Magnoliopsida</taxon>
        <taxon>Liliopsida</taxon>
        <taxon>Dioscoreales</taxon>
        <taxon>Dioscoreaceae</taxon>
        <taxon>Dioscorea</taxon>
    </lineage>
</organism>
<keyword evidence="4" id="KW-1185">Reference proteome</keyword>
<keyword evidence="1" id="KW-0175">Coiled coil</keyword>
<feature type="coiled-coil region" evidence="1">
    <location>
        <begin position="76"/>
        <end position="114"/>
    </location>
</feature>
<dbReference type="AlphaFoldDB" id="A0A9D5CYY9"/>
<name>A0A9D5CYY9_9LILI</name>
<dbReference type="PANTHER" id="PTHR35468:SF1">
    <property type="entry name" value="MYOSIN-LIKE PROTEIN"/>
    <property type="match status" value="1"/>
</dbReference>
<dbReference type="Proteomes" id="UP001085076">
    <property type="component" value="Miscellaneous, Linkage group lg02"/>
</dbReference>
<feature type="compositionally biased region" description="Pro residues" evidence="2">
    <location>
        <begin position="1"/>
        <end position="17"/>
    </location>
</feature>
<reference evidence="3" key="2">
    <citation type="journal article" date="2022" name="Hortic Res">
        <title>The genome of Dioscorea zingiberensis sheds light on the biosynthesis, origin and evolution of the medicinally important diosgenin saponins.</title>
        <authorList>
            <person name="Li Y."/>
            <person name="Tan C."/>
            <person name="Li Z."/>
            <person name="Guo J."/>
            <person name="Li S."/>
            <person name="Chen X."/>
            <person name="Wang C."/>
            <person name="Dai X."/>
            <person name="Yang H."/>
            <person name="Song W."/>
            <person name="Hou L."/>
            <person name="Xu J."/>
            <person name="Tong Z."/>
            <person name="Xu A."/>
            <person name="Yuan X."/>
            <person name="Wang W."/>
            <person name="Yang Q."/>
            <person name="Chen L."/>
            <person name="Sun Z."/>
            <person name="Wang K."/>
            <person name="Pan B."/>
            <person name="Chen J."/>
            <person name="Bao Y."/>
            <person name="Liu F."/>
            <person name="Qi X."/>
            <person name="Gang D.R."/>
            <person name="Wen J."/>
            <person name="Li J."/>
        </authorList>
    </citation>
    <scope>NUCLEOTIDE SEQUENCE</scope>
    <source>
        <strain evidence="3">Dzin_1.0</strain>
    </source>
</reference>
<dbReference type="EMBL" id="JAGGNH010000002">
    <property type="protein sequence ID" value="KAJ0982311.1"/>
    <property type="molecule type" value="Genomic_DNA"/>
</dbReference>
<protein>
    <submittedName>
        <fullName evidence="3">Uncharacterized protein</fullName>
    </submittedName>
</protein>
<feature type="region of interest" description="Disordered" evidence="2">
    <location>
        <begin position="1"/>
        <end position="44"/>
    </location>
</feature>
<sequence length="338" mass="39873">MAARRPTPPQPPPPPPRILNLPRRTRSKTNTRSRSRALDRHHHRELGALINDERRTEQRGIVIEDSSADEGWKLRAEILRAECQFLREERQLAVKKMERNRERMETFLKSAMDNLVSGREKIDGKEMEEEIKSLGMAARRIQGSIMDQHHHHHHVEMLRRKMEVVSKGVMERVVEEVNLHCMQVVEVEEMEVKVGCSYCKEVVRRVVEQVRSETDHWNEMQGMVEKVKLEMEELQLSKDLWQRRAMSSDLSLRSVHARMLEWQWRAQASETKVVELQKVIEEMKSLRTNGDQVLNLNQKSNSREKEKHVVVCHLKSKNQNQKREFARRSVLQEIGNLR</sequence>
<reference evidence="3" key="1">
    <citation type="submission" date="2021-03" db="EMBL/GenBank/DDBJ databases">
        <authorList>
            <person name="Li Z."/>
            <person name="Yang C."/>
        </authorList>
    </citation>
    <scope>NUCLEOTIDE SEQUENCE</scope>
    <source>
        <strain evidence="3">Dzin_1.0</strain>
        <tissue evidence="3">Leaf</tissue>
    </source>
</reference>
<accession>A0A9D5CYY9</accession>
<proteinExistence type="predicted"/>
<gene>
    <name evidence="3" type="ORF">J5N97_010566</name>
</gene>
<evidence type="ECO:0000313" key="4">
    <source>
        <dbReference type="Proteomes" id="UP001085076"/>
    </source>
</evidence>
<evidence type="ECO:0000313" key="3">
    <source>
        <dbReference type="EMBL" id="KAJ0982311.1"/>
    </source>
</evidence>
<feature type="coiled-coil region" evidence="1">
    <location>
        <begin position="224"/>
        <end position="286"/>
    </location>
</feature>
<evidence type="ECO:0000256" key="1">
    <source>
        <dbReference type="SAM" id="Coils"/>
    </source>
</evidence>
<dbReference type="PANTHER" id="PTHR35468">
    <property type="entry name" value="MYOSIN-LIKE PROTEIN"/>
    <property type="match status" value="1"/>
</dbReference>
<evidence type="ECO:0000256" key="2">
    <source>
        <dbReference type="SAM" id="MobiDB-lite"/>
    </source>
</evidence>